<dbReference type="EC" id="2.7.1.17" evidence="6"/>
<gene>
    <name evidence="8" type="ORF">PHSY_000211</name>
</gene>
<name>R9NW35_PSEHS</name>
<dbReference type="PANTHER" id="PTHR10196">
    <property type="entry name" value="SUGAR KINASE"/>
    <property type="match status" value="1"/>
</dbReference>
<comment type="similarity">
    <text evidence="1 6">Belongs to the FGGY kinase family.</text>
</comment>
<dbReference type="InterPro" id="IPR018485">
    <property type="entry name" value="FGGY_C"/>
</dbReference>
<dbReference type="GO" id="GO:0042732">
    <property type="term" value="P:D-xylose metabolic process"/>
    <property type="evidence" value="ECO:0007669"/>
    <property type="project" value="UniProtKB-UniRule"/>
</dbReference>
<dbReference type="GO" id="GO:0004856">
    <property type="term" value="F:D-xylulokinase activity"/>
    <property type="evidence" value="ECO:0007669"/>
    <property type="project" value="UniProtKB-UniRule"/>
</dbReference>
<evidence type="ECO:0000256" key="2">
    <source>
        <dbReference type="ARBA" id="ARBA00022629"/>
    </source>
</evidence>
<dbReference type="STRING" id="1305764.R9NW35"/>
<keyword evidence="6" id="KW-0547">Nucleotide-binding</keyword>
<dbReference type="AlphaFoldDB" id="R9NW35"/>
<keyword evidence="2 6" id="KW-0859">Xylose metabolism</keyword>
<dbReference type="OrthoDB" id="1728974at2759"/>
<accession>R9NW35</accession>
<dbReference type="GO" id="GO:0005829">
    <property type="term" value="C:cytosol"/>
    <property type="evidence" value="ECO:0007669"/>
    <property type="project" value="TreeGrafter"/>
</dbReference>
<proteinExistence type="inferred from homology"/>
<keyword evidence="3 6" id="KW-0808">Transferase</keyword>
<keyword evidence="4 6" id="KW-0418">Kinase</keyword>
<keyword evidence="6" id="KW-0119">Carbohydrate metabolism</keyword>
<dbReference type="Pfam" id="PF02782">
    <property type="entry name" value="FGGY_C"/>
    <property type="match status" value="1"/>
</dbReference>
<evidence type="ECO:0000256" key="3">
    <source>
        <dbReference type="ARBA" id="ARBA00022679"/>
    </source>
</evidence>
<protein>
    <recommendedName>
        <fullName evidence="6">Xylulose kinase</fullName>
        <ecNumber evidence="6">2.7.1.17</ecNumber>
    </recommendedName>
</protein>
<dbReference type="InterPro" id="IPR043129">
    <property type="entry name" value="ATPase_NBD"/>
</dbReference>
<dbReference type="Proteomes" id="UP000014071">
    <property type="component" value="Unassembled WGS sequence"/>
</dbReference>
<feature type="domain" description="Carbohydrate kinase FGGY C-terminal" evidence="7">
    <location>
        <begin position="333"/>
        <end position="527"/>
    </location>
</feature>
<evidence type="ECO:0000256" key="4">
    <source>
        <dbReference type="ARBA" id="ARBA00022777"/>
    </source>
</evidence>
<dbReference type="GeneID" id="24105523"/>
<comment type="catalytic activity">
    <reaction evidence="5 6">
        <text>D-xylulose + ATP = D-xylulose 5-phosphate + ADP + H(+)</text>
        <dbReference type="Rhea" id="RHEA:10964"/>
        <dbReference type="ChEBI" id="CHEBI:15378"/>
        <dbReference type="ChEBI" id="CHEBI:17140"/>
        <dbReference type="ChEBI" id="CHEBI:30616"/>
        <dbReference type="ChEBI" id="CHEBI:57737"/>
        <dbReference type="ChEBI" id="CHEBI:456216"/>
        <dbReference type="EC" id="2.7.1.17"/>
    </reaction>
</comment>
<dbReference type="GO" id="GO:0005997">
    <property type="term" value="P:xylulose metabolic process"/>
    <property type="evidence" value="ECO:0007669"/>
    <property type="project" value="TreeGrafter"/>
</dbReference>
<organism evidence="8 9">
    <name type="scientific">Pseudozyma hubeiensis (strain SY62)</name>
    <name type="common">Yeast</name>
    <dbReference type="NCBI Taxonomy" id="1305764"/>
    <lineage>
        <taxon>Eukaryota</taxon>
        <taxon>Fungi</taxon>
        <taxon>Dikarya</taxon>
        <taxon>Basidiomycota</taxon>
        <taxon>Ustilaginomycotina</taxon>
        <taxon>Ustilaginomycetes</taxon>
        <taxon>Ustilaginales</taxon>
        <taxon>Ustilaginaceae</taxon>
        <taxon>Pseudozyma</taxon>
    </lineage>
</organism>
<dbReference type="InterPro" id="IPR042024">
    <property type="entry name" value="D-XK_euk"/>
</dbReference>
<keyword evidence="9" id="KW-1185">Reference proteome</keyword>
<dbReference type="SUPFAM" id="SSF53067">
    <property type="entry name" value="Actin-like ATPase domain"/>
    <property type="match status" value="2"/>
</dbReference>
<evidence type="ECO:0000313" key="9">
    <source>
        <dbReference type="Proteomes" id="UP000014071"/>
    </source>
</evidence>
<dbReference type="EMBL" id="DF238767">
    <property type="protein sequence ID" value="GAC92657.1"/>
    <property type="molecule type" value="Genomic_DNA"/>
</dbReference>
<reference evidence="9" key="1">
    <citation type="journal article" date="2013" name="Genome Announc.">
        <title>Draft genome sequence of the basidiomycetous yeast-like fungus Pseudozyma hubeiensis SY62, which produces an abundant amount of the biosurfactant mannosylerythritol lipids.</title>
        <authorList>
            <person name="Konishi M."/>
            <person name="Hatada Y."/>
            <person name="Horiuchi J."/>
        </authorList>
    </citation>
    <scope>NUCLEOTIDE SEQUENCE [LARGE SCALE GENOMIC DNA]</scope>
    <source>
        <strain evidence="9">SY62</strain>
    </source>
</reference>
<evidence type="ECO:0000256" key="1">
    <source>
        <dbReference type="ARBA" id="ARBA00009156"/>
    </source>
</evidence>
<dbReference type="Gene3D" id="3.30.420.40">
    <property type="match status" value="2"/>
</dbReference>
<evidence type="ECO:0000256" key="5">
    <source>
        <dbReference type="ARBA" id="ARBA00048885"/>
    </source>
</evidence>
<evidence type="ECO:0000256" key="6">
    <source>
        <dbReference type="RuleBase" id="RU367058"/>
    </source>
</evidence>
<dbReference type="PANTHER" id="PTHR10196:SF57">
    <property type="entry name" value="XYLULOSE KINASE"/>
    <property type="match status" value="1"/>
</dbReference>
<keyword evidence="6" id="KW-0067">ATP-binding</keyword>
<dbReference type="HOGENOM" id="CLU_016149_5_0_1"/>
<dbReference type="eggNOG" id="KOG2531">
    <property type="taxonomic scope" value="Eukaryota"/>
</dbReference>
<comment type="function">
    <text evidence="6">Highly specific D-xylulose kinase which participates in the catabolism of xylose. Xylose is a major component of hemicelluloses such as xylan. Most fungi utilize D-xylose via three enzymatic reactions, xylose reductase (XR), xylitol dehydrogenase (XDH), and xylulokinase, to form xylulose 5-phosphate, which enters pentose phosphate pathway.</text>
</comment>
<dbReference type="RefSeq" id="XP_012186244.1">
    <property type="nucleotide sequence ID" value="XM_012330854.1"/>
</dbReference>
<evidence type="ECO:0000259" key="7">
    <source>
        <dbReference type="Pfam" id="PF02782"/>
    </source>
</evidence>
<dbReference type="GO" id="GO:0005524">
    <property type="term" value="F:ATP binding"/>
    <property type="evidence" value="ECO:0007669"/>
    <property type="project" value="UniProtKB-UniRule"/>
</dbReference>
<dbReference type="CDD" id="cd07776">
    <property type="entry name" value="ASKHA_NBD_FGGY_SpXK-like"/>
    <property type="match status" value="1"/>
</dbReference>
<sequence>MNGASPLFLGLDASTQALKASLLDADLNVLSELEVRFDRDLPHYNTSGGVSAPTSGDDQGTVVAPVMMYVESIDLLAERMRSASWPVSRIRAVSAAGQQHASVYFSRAAPRIFTTLSSQKSLTEQVEQAFSRKVVPNWQDSSTVEACKAYEKAVGGADELAKVTGSKAHTRFTGPQIYKFRTQQPEAYKDTERIGLVSSFITTMLCVGEGEDERTAIKGIDESDACGMNLLDMRPSSSNPNAEARGKLEPGWNQTLLALTSGESEGADSSLGGASELERKLGVIYRDAGAPVGKIGSWWTQKYGFSPDCQVFPGTGDNPATFLAFSLAERQAIISLGTSDTVMVPTHQYVPDPDFHAFFHPAKLPSSGDAFFNMLVYKSGSLAREWIRDQYCSSNWDTFNADVDKHKLERGKEQRTGFYWLRPEIIPSGASGIHRYTKQAAEGEWQKVQDFSEPGMNASSILETQMLNYRYRSSSIVAGPAASSSSTVDTSKLPLEAIYAVGGASSNPTITQTMADVFGCDIVKPVQPAEDGKGWTPANYNFCSVGAAYKAVWGWSRLQLTASEKVPEFDEFVHATKSKQAKRAGLAGAADEVEGGVQVICRPEEGRTQVYTDVIGEWKQLEERAQKEQ</sequence>
<evidence type="ECO:0000313" key="8">
    <source>
        <dbReference type="EMBL" id="GAC92657.1"/>
    </source>
</evidence>